<name>A0A9W8L3P3_9FUNG</name>
<protein>
    <submittedName>
        <fullName evidence="2">Uncharacterized protein</fullName>
    </submittedName>
</protein>
<dbReference type="EMBL" id="JANBTX010000093">
    <property type="protein sequence ID" value="KAJ2686823.1"/>
    <property type="molecule type" value="Genomic_DNA"/>
</dbReference>
<proteinExistence type="predicted"/>
<dbReference type="OrthoDB" id="5560832at2759"/>
<keyword evidence="1" id="KW-0732">Signal</keyword>
<reference evidence="2" key="1">
    <citation type="submission" date="2022-07" db="EMBL/GenBank/DDBJ databases">
        <title>Phylogenomic reconstructions and comparative analyses of Kickxellomycotina fungi.</title>
        <authorList>
            <person name="Reynolds N.K."/>
            <person name="Stajich J.E."/>
            <person name="Barry K."/>
            <person name="Grigoriev I.V."/>
            <person name="Crous P."/>
            <person name="Smith M.E."/>
        </authorList>
    </citation>
    <scope>NUCLEOTIDE SEQUENCE</scope>
    <source>
        <strain evidence="2">CBS 109367</strain>
    </source>
</reference>
<organism evidence="2 3">
    <name type="scientific">Coemansia spiralis</name>
    <dbReference type="NCBI Taxonomy" id="417178"/>
    <lineage>
        <taxon>Eukaryota</taxon>
        <taxon>Fungi</taxon>
        <taxon>Fungi incertae sedis</taxon>
        <taxon>Zoopagomycota</taxon>
        <taxon>Kickxellomycotina</taxon>
        <taxon>Kickxellomycetes</taxon>
        <taxon>Kickxellales</taxon>
        <taxon>Kickxellaceae</taxon>
        <taxon>Coemansia</taxon>
    </lineage>
</organism>
<keyword evidence="3" id="KW-1185">Reference proteome</keyword>
<dbReference type="Proteomes" id="UP001151516">
    <property type="component" value="Unassembled WGS sequence"/>
</dbReference>
<evidence type="ECO:0000313" key="2">
    <source>
        <dbReference type="EMBL" id="KAJ2686823.1"/>
    </source>
</evidence>
<comment type="caution">
    <text evidence="2">The sequence shown here is derived from an EMBL/GenBank/DDBJ whole genome shotgun (WGS) entry which is preliminary data.</text>
</comment>
<sequence length="118" mass="12624">MKLNSLVFVAALGQATATLDLLSGRPLSEAIFGLSEQQVKNVDNAVARAENNVTNVILDMYTMIAKNLNKVITEINKSSGPAVTDATNSLHKAMTPELKQKLKKAIQSVVDSTLTALL</sequence>
<gene>
    <name evidence="2" type="ORF">IWW39_003362</name>
</gene>
<feature type="chain" id="PRO_5040781688" evidence="1">
    <location>
        <begin position="18"/>
        <end position="118"/>
    </location>
</feature>
<evidence type="ECO:0000313" key="3">
    <source>
        <dbReference type="Proteomes" id="UP001151516"/>
    </source>
</evidence>
<evidence type="ECO:0000256" key="1">
    <source>
        <dbReference type="SAM" id="SignalP"/>
    </source>
</evidence>
<feature type="signal peptide" evidence="1">
    <location>
        <begin position="1"/>
        <end position="17"/>
    </location>
</feature>
<dbReference type="AlphaFoldDB" id="A0A9W8L3P3"/>
<accession>A0A9W8L3P3</accession>